<dbReference type="AlphaFoldDB" id="A0A3B0ZMR4"/>
<reference evidence="2" key="1">
    <citation type="submission" date="2018-06" db="EMBL/GenBank/DDBJ databases">
        <authorList>
            <person name="Zhirakovskaya E."/>
        </authorList>
    </citation>
    <scope>NUCLEOTIDE SEQUENCE</scope>
</reference>
<evidence type="ECO:0000313" key="2">
    <source>
        <dbReference type="EMBL" id="VAW81896.1"/>
    </source>
</evidence>
<accession>A0A3B0ZMR4</accession>
<dbReference type="InterPro" id="IPR030895">
    <property type="entry name" value="T5SS_PEPC_rpt"/>
</dbReference>
<keyword evidence="1" id="KW-0472">Membrane</keyword>
<sequence>MKNIIASFTISQTFALTLLSSAPFVTEANAVILGDVSRNRFDVLEVGRTDTGKLNINNGSAVSSGAGILGVTADSHGTVTVEGAGSSWTNSNGLIVGELGTGTLNIKNGGTVSNNFGFLGKVAGSSGTVTVDGADSSWTNVNGLIVGELGTGTLNIHNGGVVSSEFGFLGITMDSNGTITVDGTGSSWTNNLDLQVGVFGTGTLNIKNGGAVSNNRSHLGVIEDSNGTVTVDGASSSWTSRELIVGDSGTGTLNINNEGLVDVTSFLQIGSTGTINLNGGTINANVFNNGGIVEPGNSLGTLTVDNYTQDINSTLNIELGGVLAGTEYDVLAVTGTANLGGTLNVSFFDLGSGLFDATLGDTFNILLAESINGEFDILTLAVLGEGLDWQLNYLIDFQGTTDIVQLSVVSAVPLPTAVWLFGSGLLGLIGIARHKKL</sequence>
<name>A0A3B0ZMR4_9ZZZZ</name>
<feature type="transmembrane region" description="Helical" evidence="1">
    <location>
        <begin position="412"/>
        <end position="432"/>
    </location>
</feature>
<proteinExistence type="predicted"/>
<protein>
    <submittedName>
        <fullName evidence="2">Uncharacterized protein</fullName>
    </submittedName>
</protein>
<gene>
    <name evidence="2" type="ORF">MNBD_GAMMA12-807</name>
</gene>
<dbReference type="NCBIfam" id="TIGR04393">
    <property type="entry name" value="rpt_T5SS_PEPC"/>
    <property type="match status" value="4"/>
</dbReference>
<keyword evidence="1" id="KW-0812">Transmembrane</keyword>
<dbReference type="EMBL" id="UOFL01000231">
    <property type="protein sequence ID" value="VAW81896.1"/>
    <property type="molecule type" value="Genomic_DNA"/>
</dbReference>
<organism evidence="2">
    <name type="scientific">hydrothermal vent metagenome</name>
    <dbReference type="NCBI Taxonomy" id="652676"/>
    <lineage>
        <taxon>unclassified sequences</taxon>
        <taxon>metagenomes</taxon>
        <taxon>ecological metagenomes</taxon>
    </lineage>
</organism>
<evidence type="ECO:0000256" key="1">
    <source>
        <dbReference type="SAM" id="Phobius"/>
    </source>
</evidence>
<dbReference type="SUPFAM" id="SSF51126">
    <property type="entry name" value="Pectin lyase-like"/>
    <property type="match status" value="1"/>
</dbReference>
<dbReference type="InterPro" id="IPR011050">
    <property type="entry name" value="Pectin_lyase_fold/virulence"/>
</dbReference>
<keyword evidence="1" id="KW-1133">Transmembrane helix</keyword>